<accession>A0ABW6KA40</accession>
<gene>
    <name evidence="1" type="ORF">ACFYKX_10805</name>
</gene>
<keyword evidence="2" id="KW-1185">Reference proteome</keyword>
<protein>
    <submittedName>
        <fullName evidence="1">Uncharacterized protein</fullName>
    </submittedName>
</protein>
<dbReference type="RefSeq" id="WP_389360892.1">
    <property type="nucleotide sequence ID" value="NZ_JBIACK010000004.1"/>
</dbReference>
<evidence type="ECO:0000313" key="1">
    <source>
        <dbReference type="EMBL" id="MFE8701084.1"/>
    </source>
</evidence>
<proteinExistence type="predicted"/>
<dbReference type="EMBL" id="JBIACK010000004">
    <property type="protein sequence ID" value="MFE8701084.1"/>
    <property type="molecule type" value="Genomic_DNA"/>
</dbReference>
<reference evidence="1 2" key="1">
    <citation type="submission" date="2024-08" db="EMBL/GenBank/DDBJ databases">
        <title>Two novel Cytobacillus novel species.</title>
        <authorList>
            <person name="Liu G."/>
        </authorList>
    </citation>
    <scope>NUCLEOTIDE SEQUENCE [LARGE SCALE GENOMIC DNA]</scope>
    <source>
        <strain evidence="1 2">FJAT-54145</strain>
    </source>
</reference>
<dbReference type="Proteomes" id="UP001601059">
    <property type="component" value="Unassembled WGS sequence"/>
</dbReference>
<name>A0ABW6KA40_9BACI</name>
<comment type="caution">
    <text evidence="1">The sequence shown here is derived from an EMBL/GenBank/DDBJ whole genome shotgun (WGS) entry which is preliminary data.</text>
</comment>
<organism evidence="1 2">
    <name type="scientific">Cytobacillus spartinae</name>
    <dbReference type="NCBI Taxonomy" id="3299023"/>
    <lineage>
        <taxon>Bacteria</taxon>
        <taxon>Bacillati</taxon>
        <taxon>Bacillota</taxon>
        <taxon>Bacilli</taxon>
        <taxon>Bacillales</taxon>
        <taxon>Bacillaceae</taxon>
        <taxon>Cytobacillus</taxon>
    </lineage>
</organism>
<sequence>MGDLQFQWVSKSGFFRVKDKEAFRKSLKQIRTKDLQVFEETDENGVVRFAIGGYDTLSCVFVHGEEDEYDEELYNLEAFIQPHLPDDEVFVLFDIGHETLTFVGGRVLIVTSREVAHMSLHQWAEEKKHQLLNLPACV</sequence>
<evidence type="ECO:0000313" key="2">
    <source>
        <dbReference type="Proteomes" id="UP001601059"/>
    </source>
</evidence>